<reference evidence="3 4" key="1">
    <citation type="submission" date="2016-07" db="EMBL/GenBank/DDBJ databases">
        <title>Pervasive Adenine N6-methylation of Active Genes in Fungi.</title>
        <authorList>
            <consortium name="DOE Joint Genome Institute"/>
            <person name="Mondo S.J."/>
            <person name="Dannebaum R.O."/>
            <person name="Kuo R.C."/>
            <person name="Labutti K."/>
            <person name="Haridas S."/>
            <person name="Kuo A."/>
            <person name="Salamov A."/>
            <person name="Ahrendt S.R."/>
            <person name="Lipzen A."/>
            <person name="Sullivan W."/>
            <person name="Andreopoulos W.B."/>
            <person name="Clum A."/>
            <person name="Lindquist E."/>
            <person name="Daum C."/>
            <person name="Ramamoorthy G.K."/>
            <person name="Gryganskyi A."/>
            <person name="Culley D."/>
            <person name="Magnuson J.K."/>
            <person name="James T.Y."/>
            <person name="O'Malley M.A."/>
            <person name="Stajich J.E."/>
            <person name="Spatafora J.W."/>
            <person name="Visel A."/>
            <person name="Grigoriev I.V."/>
        </authorList>
    </citation>
    <scope>NUCLEOTIDE SEQUENCE [LARGE SCALE GENOMIC DNA]</scope>
    <source>
        <strain evidence="3 4">CBS 115471</strain>
    </source>
</reference>
<name>A0A1Y1ZJR3_9PLEO</name>
<evidence type="ECO:0000256" key="1">
    <source>
        <dbReference type="ARBA" id="ARBA00006174"/>
    </source>
</evidence>
<dbReference type="InterPro" id="IPR036148">
    <property type="entry name" value="MmgE/PrpD_sf"/>
</dbReference>
<evidence type="ECO:0000259" key="2">
    <source>
        <dbReference type="Pfam" id="PF03972"/>
    </source>
</evidence>
<accession>A0A1Y1ZJR3</accession>
<feature type="non-terminal residue" evidence="3">
    <location>
        <position position="1"/>
    </location>
</feature>
<sequence length="182" mass="19695">KLPGTLFELNPVKGAFDLGSLIQHLDQNDAYLGAEYGYPSNNLGAILAVAGQRSCSHAPITLKEVLIAEIKAHEIQGIFQINNAFNRRGLNRTMLVKIASSAVVVHLTQLDKEQAFSALSYAWQDGNPLQAFHKAPNSGPRNGWAAGDACLRAVYLSLLAKASQTSAPNALTTPRLETFFTY</sequence>
<dbReference type="InterPro" id="IPR042183">
    <property type="entry name" value="MmgE/PrpD_sf_1"/>
</dbReference>
<comment type="caution">
    <text evidence="3">The sequence shown here is derived from an EMBL/GenBank/DDBJ whole genome shotgun (WGS) entry which is preliminary data.</text>
</comment>
<dbReference type="STRING" id="1231657.A0A1Y1ZJR3"/>
<dbReference type="AlphaFoldDB" id="A0A1Y1ZJR3"/>
<dbReference type="PANTHER" id="PTHR16943:SF15">
    <property type="entry name" value="DEHYDRATASE (PRPD), PUTATIVE-RELATED"/>
    <property type="match status" value="1"/>
</dbReference>
<gene>
    <name evidence="3" type="ORF">BCR34DRAFT_485586</name>
</gene>
<dbReference type="PANTHER" id="PTHR16943">
    <property type="entry name" value="2-METHYLCITRATE DEHYDRATASE-RELATED"/>
    <property type="match status" value="1"/>
</dbReference>
<keyword evidence="4" id="KW-1185">Reference proteome</keyword>
<dbReference type="Pfam" id="PF03972">
    <property type="entry name" value="MmgE_PrpD_N"/>
    <property type="match status" value="1"/>
</dbReference>
<dbReference type="Proteomes" id="UP000193144">
    <property type="component" value="Unassembled WGS sequence"/>
</dbReference>
<organism evidence="3 4">
    <name type="scientific">Clohesyomyces aquaticus</name>
    <dbReference type="NCBI Taxonomy" id="1231657"/>
    <lineage>
        <taxon>Eukaryota</taxon>
        <taxon>Fungi</taxon>
        <taxon>Dikarya</taxon>
        <taxon>Ascomycota</taxon>
        <taxon>Pezizomycotina</taxon>
        <taxon>Dothideomycetes</taxon>
        <taxon>Pleosporomycetidae</taxon>
        <taxon>Pleosporales</taxon>
        <taxon>Lindgomycetaceae</taxon>
        <taxon>Clohesyomyces</taxon>
    </lineage>
</organism>
<dbReference type="InterPro" id="IPR005656">
    <property type="entry name" value="MmgE_PrpD"/>
</dbReference>
<evidence type="ECO:0000313" key="3">
    <source>
        <dbReference type="EMBL" id="ORY10510.1"/>
    </source>
</evidence>
<dbReference type="OrthoDB" id="10055203at2759"/>
<dbReference type="InterPro" id="IPR045336">
    <property type="entry name" value="MmgE_PrpD_N"/>
</dbReference>
<feature type="domain" description="MmgE/PrpD N-terminal" evidence="2">
    <location>
        <begin position="2"/>
        <end position="172"/>
    </location>
</feature>
<dbReference type="Gene3D" id="1.10.4100.10">
    <property type="entry name" value="2-methylcitrate dehydratase PrpD"/>
    <property type="match status" value="1"/>
</dbReference>
<evidence type="ECO:0000313" key="4">
    <source>
        <dbReference type="Proteomes" id="UP000193144"/>
    </source>
</evidence>
<dbReference type="SUPFAM" id="SSF103378">
    <property type="entry name" value="2-methylcitrate dehydratase PrpD"/>
    <property type="match status" value="1"/>
</dbReference>
<dbReference type="GO" id="GO:0005739">
    <property type="term" value="C:mitochondrion"/>
    <property type="evidence" value="ECO:0007669"/>
    <property type="project" value="TreeGrafter"/>
</dbReference>
<dbReference type="EMBL" id="MCFA01000072">
    <property type="protein sequence ID" value="ORY10510.1"/>
    <property type="molecule type" value="Genomic_DNA"/>
</dbReference>
<protein>
    <submittedName>
        <fullName evidence="3">MmgE/PrpD family-domain-containing protein</fullName>
    </submittedName>
</protein>
<proteinExistence type="inferred from homology"/>
<dbReference type="GO" id="GO:0016829">
    <property type="term" value="F:lyase activity"/>
    <property type="evidence" value="ECO:0007669"/>
    <property type="project" value="InterPro"/>
</dbReference>
<comment type="similarity">
    <text evidence="1">Belongs to the PrpD family.</text>
</comment>